<dbReference type="PANTHER" id="PTHR43694">
    <property type="entry name" value="RIBONUCLEASE J"/>
    <property type="match status" value="1"/>
</dbReference>
<name>A0AAV0MJW9_9ROSI</name>
<dbReference type="AlphaFoldDB" id="A0AAV0MJW9"/>
<evidence type="ECO:0000313" key="1">
    <source>
        <dbReference type="EMBL" id="CAI0446403.1"/>
    </source>
</evidence>
<dbReference type="Proteomes" id="UP001154282">
    <property type="component" value="Unassembled WGS sequence"/>
</dbReference>
<sequence>MLGVSHLRNRRVLSNGFISLGKENLQLMYSDGDKAFGTSTELCVDERLRIATDGIIMVRKAKASLIRVEEDGRILNK</sequence>
<proteinExistence type="predicted"/>
<organism evidence="1 2">
    <name type="scientific">Linum tenue</name>
    <dbReference type="NCBI Taxonomy" id="586396"/>
    <lineage>
        <taxon>Eukaryota</taxon>
        <taxon>Viridiplantae</taxon>
        <taxon>Streptophyta</taxon>
        <taxon>Embryophyta</taxon>
        <taxon>Tracheophyta</taxon>
        <taxon>Spermatophyta</taxon>
        <taxon>Magnoliopsida</taxon>
        <taxon>eudicotyledons</taxon>
        <taxon>Gunneridae</taxon>
        <taxon>Pentapetalae</taxon>
        <taxon>rosids</taxon>
        <taxon>fabids</taxon>
        <taxon>Malpighiales</taxon>
        <taxon>Linaceae</taxon>
        <taxon>Linum</taxon>
    </lineage>
</organism>
<dbReference type="PANTHER" id="PTHR43694:SF1">
    <property type="entry name" value="RIBONUCLEASE J"/>
    <property type="match status" value="1"/>
</dbReference>
<comment type="caution">
    <text evidence="1">The sequence shown here is derived from an EMBL/GenBank/DDBJ whole genome shotgun (WGS) entry which is preliminary data.</text>
</comment>
<accession>A0AAV0MJW9</accession>
<protein>
    <submittedName>
        <fullName evidence="1">Uncharacterized protein</fullName>
    </submittedName>
</protein>
<keyword evidence="2" id="KW-1185">Reference proteome</keyword>
<evidence type="ECO:0000313" key="2">
    <source>
        <dbReference type="Proteomes" id="UP001154282"/>
    </source>
</evidence>
<gene>
    <name evidence="1" type="ORF">LITE_LOCUS29001</name>
</gene>
<dbReference type="EMBL" id="CAMGYJ010000007">
    <property type="protein sequence ID" value="CAI0446403.1"/>
    <property type="molecule type" value="Genomic_DNA"/>
</dbReference>
<reference evidence="1" key="1">
    <citation type="submission" date="2022-08" db="EMBL/GenBank/DDBJ databases">
        <authorList>
            <person name="Gutierrez-Valencia J."/>
        </authorList>
    </citation>
    <scope>NUCLEOTIDE SEQUENCE</scope>
</reference>